<gene>
    <name evidence="1" type="ORF">RJ41_02575</name>
</gene>
<evidence type="ECO:0000313" key="2">
    <source>
        <dbReference type="Proteomes" id="UP000031197"/>
    </source>
</evidence>
<organism evidence="1 2">
    <name type="scientific">Alteromonas marina</name>
    <dbReference type="NCBI Taxonomy" id="203795"/>
    <lineage>
        <taxon>Bacteria</taxon>
        <taxon>Pseudomonadati</taxon>
        <taxon>Pseudomonadota</taxon>
        <taxon>Gammaproteobacteria</taxon>
        <taxon>Alteromonadales</taxon>
        <taxon>Alteromonadaceae</taxon>
        <taxon>Alteromonas/Salinimonas group</taxon>
        <taxon>Alteromonas</taxon>
    </lineage>
</organism>
<dbReference type="EMBL" id="JWLW01000004">
    <property type="protein sequence ID" value="KHT56681.1"/>
    <property type="molecule type" value="Genomic_DNA"/>
</dbReference>
<dbReference type="AlphaFoldDB" id="A0A0B3Y3I3"/>
<evidence type="ECO:0000313" key="1">
    <source>
        <dbReference type="EMBL" id="KHT56681.1"/>
    </source>
</evidence>
<reference evidence="1 2" key="1">
    <citation type="submission" date="2014-12" db="EMBL/GenBank/DDBJ databases">
        <title>Genome sequencing of Alteromonas marina AD001.</title>
        <authorList>
            <person name="Adrian T.G.S."/>
            <person name="Chan K.G."/>
        </authorList>
    </citation>
    <scope>NUCLEOTIDE SEQUENCE [LARGE SCALE GENOMIC DNA]</scope>
    <source>
        <strain evidence="1 2">AD001</strain>
    </source>
</reference>
<accession>A0A0B3Y3I3</accession>
<dbReference type="OrthoDB" id="6333028at2"/>
<keyword evidence="2" id="KW-1185">Reference proteome</keyword>
<proteinExistence type="predicted"/>
<dbReference type="RefSeq" id="WP_039216691.1">
    <property type="nucleotide sequence ID" value="NZ_JWLW01000004.1"/>
</dbReference>
<comment type="caution">
    <text evidence="1">The sequence shown here is derived from an EMBL/GenBank/DDBJ whole genome shotgun (WGS) entry which is preliminary data.</text>
</comment>
<dbReference type="Proteomes" id="UP000031197">
    <property type="component" value="Unassembled WGS sequence"/>
</dbReference>
<sequence length="59" mass="6643">MQFQDSISTFNSAMSGALISNISINKTTVAYKHANTYRHVELPSRQEAKRFVAQLIQAQ</sequence>
<protein>
    <submittedName>
        <fullName evidence="1">Uncharacterized protein</fullName>
    </submittedName>
</protein>
<name>A0A0B3Y3I3_9ALTE</name>